<dbReference type="AlphaFoldDB" id="A0A1F5BVW5"/>
<dbReference type="Gene3D" id="3.60.40.10">
    <property type="entry name" value="PPM-type phosphatase domain"/>
    <property type="match status" value="1"/>
</dbReference>
<dbReference type="STRING" id="1797298.A2988_04625"/>
<keyword evidence="2" id="KW-0812">Transmembrane</keyword>
<dbReference type="InterPro" id="IPR011045">
    <property type="entry name" value="N2O_reductase_N"/>
</dbReference>
<dbReference type="InterPro" id="IPR036457">
    <property type="entry name" value="PPM-type-like_dom_sf"/>
</dbReference>
<dbReference type="Proteomes" id="UP000176650">
    <property type="component" value="Unassembled WGS sequence"/>
</dbReference>
<evidence type="ECO:0000256" key="2">
    <source>
        <dbReference type="SAM" id="Phobius"/>
    </source>
</evidence>
<keyword evidence="2" id="KW-1133">Transmembrane helix</keyword>
<sequence>MQNYFIAAKELILKQNPRASGIETFVYEPSTIEEEPLGNLYIMGWLKNHRSDMAFIPNLIASVIRRKFYKLEAQEDAKTHLERSVQKANEALKDIAKTSTSVLEDIGLCVVNIAGDKIRFATIGDCVMLLFRDVAVTDMQQKSGKKKAREGFANIVTGDIEERDRFIISTRRIMDLFSDAGIVKLFMLAQENQAEIITKIYQKNSKETPLPDQAAMLLEVKAQKGQGLLSFTKNIRARSNVVAQRTKDAFSPTKTIGRAMQKLNPADAIRGLSRIRVHRNALLLSTGIVLTVVGSFVYVAMSMKFTALANAKAKTAQAEPLVRSDKQNALTLLREANALAFPLLSAWYMRADAEKLLGAVDRLFNKANNIYIGPPVFIATVPTTSLQFTPSSIFDTQDYLYVFDKTPNLFYKIDTSSREGSFTFLDLATTTESNRAFQKDGKLYFVNDAARAAYVFSPADKKLERVAASLKKTLAEPSAQNTRDMPDARYALTPEKSRISKDSKLGTIRDLFLLGAYAQNPLDFTVSHDAKYIYVLAQNNIFALENSQ</sequence>
<comment type="caution">
    <text evidence="3">The sequence shown here is derived from an EMBL/GenBank/DDBJ whole genome shotgun (WGS) entry which is preliminary data.</text>
</comment>
<feature type="transmembrane region" description="Helical" evidence="2">
    <location>
        <begin position="281"/>
        <end position="301"/>
    </location>
</feature>
<organism evidence="3 4">
    <name type="scientific">Candidatus Azambacteria bacterium RIFCSPLOWO2_01_FULL_46_25</name>
    <dbReference type="NCBI Taxonomy" id="1797298"/>
    <lineage>
        <taxon>Bacteria</taxon>
        <taxon>Candidatus Azamiibacteriota</taxon>
    </lineage>
</organism>
<accession>A0A1F5BVW5</accession>
<name>A0A1F5BVW5_9BACT</name>
<protein>
    <recommendedName>
        <fullName evidence="5">PPM-type phosphatase domain-containing protein</fullName>
    </recommendedName>
</protein>
<evidence type="ECO:0008006" key="5">
    <source>
        <dbReference type="Google" id="ProtNLM"/>
    </source>
</evidence>
<evidence type="ECO:0000313" key="4">
    <source>
        <dbReference type="Proteomes" id="UP000176650"/>
    </source>
</evidence>
<evidence type="ECO:0000313" key="3">
    <source>
        <dbReference type="EMBL" id="OGD34749.1"/>
    </source>
</evidence>
<gene>
    <name evidence="3" type="ORF">A2988_04625</name>
</gene>
<proteinExistence type="predicted"/>
<feature type="coiled-coil region" evidence="1">
    <location>
        <begin position="71"/>
        <end position="98"/>
    </location>
</feature>
<keyword evidence="2" id="KW-0472">Membrane</keyword>
<reference evidence="3 4" key="1">
    <citation type="journal article" date="2016" name="Nat. Commun.">
        <title>Thousands of microbial genomes shed light on interconnected biogeochemical processes in an aquifer system.</title>
        <authorList>
            <person name="Anantharaman K."/>
            <person name="Brown C.T."/>
            <person name="Hug L.A."/>
            <person name="Sharon I."/>
            <person name="Castelle C.J."/>
            <person name="Probst A.J."/>
            <person name="Thomas B.C."/>
            <person name="Singh A."/>
            <person name="Wilkins M.J."/>
            <person name="Karaoz U."/>
            <person name="Brodie E.L."/>
            <person name="Williams K.H."/>
            <person name="Hubbard S.S."/>
            <person name="Banfield J.F."/>
        </authorList>
    </citation>
    <scope>NUCLEOTIDE SEQUENCE [LARGE SCALE GENOMIC DNA]</scope>
</reference>
<dbReference type="SUPFAM" id="SSF50974">
    <property type="entry name" value="Nitrous oxide reductase, N-terminal domain"/>
    <property type="match status" value="1"/>
</dbReference>
<keyword evidence="1" id="KW-0175">Coiled coil</keyword>
<dbReference type="EMBL" id="MEYS01000001">
    <property type="protein sequence ID" value="OGD34749.1"/>
    <property type="molecule type" value="Genomic_DNA"/>
</dbReference>
<evidence type="ECO:0000256" key="1">
    <source>
        <dbReference type="SAM" id="Coils"/>
    </source>
</evidence>